<evidence type="ECO:0000259" key="8">
    <source>
        <dbReference type="PROSITE" id="PS50826"/>
    </source>
</evidence>
<dbReference type="CDD" id="cd00065">
    <property type="entry name" value="FYVE_like_SF"/>
    <property type="match status" value="1"/>
</dbReference>
<evidence type="ECO:0000259" key="7">
    <source>
        <dbReference type="PROSITE" id="PS50178"/>
    </source>
</evidence>
<dbReference type="InterPro" id="IPR011011">
    <property type="entry name" value="Znf_FYVE_PHD"/>
</dbReference>
<reference evidence="11" key="1">
    <citation type="journal article" date="2010" name="Genome Biol.">
        <title>Genome sequence of the necrotrophic plant pathogen Pythium ultimum reveals original pathogenicity mechanisms and effector repertoire.</title>
        <authorList>
            <person name="Levesque C.A."/>
            <person name="Brouwer H."/>
            <person name="Cano L."/>
            <person name="Hamilton J.P."/>
            <person name="Holt C."/>
            <person name="Huitema E."/>
            <person name="Raffaele S."/>
            <person name="Robideau G.P."/>
            <person name="Thines M."/>
            <person name="Win J."/>
            <person name="Zerillo M.M."/>
            <person name="Beakes G.W."/>
            <person name="Boore J.L."/>
            <person name="Busam D."/>
            <person name="Dumas B."/>
            <person name="Ferriera S."/>
            <person name="Fuerstenberg S.I."/>
            <person name="Gachon C.M."/>
            <person name="Gaulin E."/>
            <person name="Govers F."/>
            <person name="Grenville-Briggs L."/>
            <person name="Horner N."/>
            <person name="Hostetler J."/>
            <person name="Jiang R.H."/>
            <person name="Johnson J."/>
            <person name="Krajaejun T."/>
            <person name="Lin H."/>
            <person name="Meijer H.J."/>
            <person name="Moore B."/>
            <person name="Morris P."/>
            <person name="Phuntmart V."/>
            <person name="Puiu D."/>
            <person name="Shetty J."/>
            <person name="Stajich J.E."/>
            <person name="Tripathy S."/>
            <person name="Wawra S."/>
            <person name="van West P."/>
            <person name="Whitty B.R."/>
            <person name="Coutinho P.M."/>
            <person name="Henrissat B."/>
            <person name="Martin F."/>
            <person name="Thomas P.D."/>
            <person name="Tyler B.M."/>
            <person name="De Vries R.P."/>
            <person name="Kamoun S."/>
            <person name="Yandell M."/>
            <person name="Tisserat N."/>
            <person name="Buell C.R."/>
        </authorList>
    </citation>
    <scope>NUCLEOTIDE SEQUENCE</scope>
    <source>
        <strain evidence="11">DAOM:BR144</strain>
    </source>
</reference>
<dbReference type="GO" id="GO:0008270">
    <property type="term" value="F:zinc ion binding"/>
    <property type="evidence" value="ECO:0007669"/>
    <property type="project" value="UniProtKB-KW"/>
</dbReference>
<accession>K3WPW1</accession>
<feature type="domain" description="FH2" evidence="9">
    <location>
        <begin position="787"/>
        <end position="1169"/>
    </location>
</feature>
<dbReference type="PANTHER" id="PTHR46345:SF8">
    <property type="entry name" value="FORMIN 3, ISOFORM B"/>
    <property type="match status" value="1"/>
</dbReference>
<dbReference type="Gene3D" id="1.20.58.900">
    <property type="match status" value="1"/>
</dbReference>
<dbReference type="PROSITE" id="PS50826">
    <property type="entry name" value="RUN"/>
    <property type="match status" value="1"/>
</dbReference>
<sequence>MAAKPRMTPVAFLLQAAPWTPLDVRRGSVADISVRIRSKEDEAALGQHGERDADAEECLVWQFELEEYDIGFQLLENGIALGDLVRYKAGGNVGQDGKATDSPTKSKVQEVLEQHTMNDHVAWIESYVDGLKPGGTYTFRWDNSYSLVRHKQLQYRFLVTSKRAFAAAQTAAQEANEKHLQEAKKNRWSGSLKPHLARKLARDRGLSTKESAAEQNDAIESLQQCVTDMVAAFMTKPDSPLYEGSVRPFILALETVLRHGIKESFLNEWPEEPYYEFLLETGTVLRDDQGLVAEVKPLSPPETLQHIGWTRARAFLFIALNKKILHRAFENLTKRRMLVERYYEPHALLFTYANATQIASFLSALNAVTFLLAPFPDETQILEDPKQIPPNLLQCTPEAPLLGKEKLKFRDGINADSSLTRGILAEPDVIKQVQNCSLPRYLCHELPFQEVHIGRGSVVFVPLDLKDDQPVLVIQLQVLFQDINVSIANDDEDELAEPVLVSATDMWTEGIFRVKTKFKPCLSIKLDNSFAIVRGKQVKLRYRVASEEEYTCAWEACIEMAQSISWKQAAASGAERCEQYMESLHQKEEEELTAQRNQEAATKKSEAASGTRVEEESILGIPTSLISNPVSYLVGGILSSDANSFCAQCLAPFSFFTRQHQCPLCQSVVCVPCSRHYVQVNGKGPHLKTCDRCFLKEKDNERKRRGNMTGQSTDQSECAAYAALRRDPAMEKYFKMLGFGVPASGVAQKMMQDDVELEKIQVFSAGPSGPTSSLFPLAGRREGTGPPKLARRRSSSLRKVHWTSLEAEKASESIWTRVTARRKTAPITLSPQDFQELEQLFGDSSVPKGASKEKKSGGVQKKNFSALDSRRSNNISIGLSQFKALGGIEAIIKSLKDCDFNFLTTERLTNLYDIAPTSVEVKRYTDFRGSRARLDISERFLVEMCEIPRVTEKFNHQQNELRDRVQVITRACYEILHSERLARCFELVLAIGNLLNSGTELEDARGITLASLLKLSETKSMDRSMTLLQFIIKLIHDRGEGDILLFINELNTLADAKRFSNIICASQFKALHSSIQQLENEIKEEMVNDLKRFRKEEQRRKEQFEQQSRTPIRRPPLFNGVARLPGSSSPSKPNARNSLLDAIRKRGGNKEGKNANAEKDANPKSSSMMTGADSRAALMAAIQKRQQATMSEPSATAVAAPATEMGNRSMLMEAIKSRQLQASVSGEEEEQRVEPSATNARSALMNAIAKRGQVNSDVKESEQNGVPENPRAALFAAITQRKQQSSNAEGAQAPVSSVQNSNGHSTLLASIRQRQSTLENKESSSSQEPPVNPQAALLAAIRGGLPKEPLNQDSSVPMATSDDKSGGDAQFVPRDYKMESKFISDMRQRLLEIKTAYEDLEMELETMNSAWEATARYLGEDLGASSSEYIFNLLNRFRLDVKVVKTLLFRKGLSFANDLQALLPNAHVGNTVATVYGPGVVTALRVADKRIEIKFPWSREAYLSPSCVLSAGSLVRCRVFGVGIIRQTHYDVGFCCVRFSFGYGMIQVQEITPETSSNASSLRQEILDTPFCVGDPVLTPFGCGYVKSIELRSRFRGSYQQQQQRVEANPDGILAVHLLASEMRAEERGQENYAGTAFVQFRHATLNY</sequence>
<evidence type="ECO:0000313" key="11">
    <source>
        <dbReference type="Proteomes" id="UP000019132"/>
    </source>
</evidence>
<feature type="region of interest" description="Disordered" evidence="6">
    <location>
        <begin position="588"/>
        <end position="612"/>
    </location>
</feature>
<feature type="coiled-coil region" evidence="5">
    <location>
        <begin position="1383"/>
        <end position="1410"/>
    </location>
</feature>
<evidence type="ECO:0000256" key="2">
    <source>
        <dbReference type="ARBA" id="ARBA00022771"/>
    </source>
</evidence>
<dbReference type="EMBL" id="GL376560">
    <property type="status" value="NOT_ANNOTATED_CDS"/>
    <property type="molecule type" value="Genomic_DNA"/>
</dbReference>
<feature type="region of interest" description="Disordered" evidence="6">
    <location>
        <begin position="1098"/>
        <end position="1171"/>
    </location>
</feature>
<reference evidence="10" key="3">
    <citation type="submission" date="2015-02" db="UniProtKB">
        <authorList>
            <consortium name="EnsemblProtists"/>
        </authorList>
    </citation>
    <scope>IDENTIFICATION</scope>
    <source>
        <strain evidence="10">DAOM BR144</strain>
    </source>
</reference>
<keyword evidence="11" id="KW-1185">Reference proteome</keyword>
<feature type="region of interest" description="Disordered" evidence="6">
    <location>
        <begin position="771"/>
        <end position="795"/>
    </location>
</feature>
<proteinExistence type="predicted"/>
<dbReference type="InterPro" id="IPR036598">
    <property type="entry name" value="GOLD_dom_sf"/>
</dbReference>
<dbReference type="SUPFAM" id="SSF101447">
    <property type="entry name" value="Formin homology 2 domain (FH2 domain)"/>
    <property type="match status" value="2"/>
</dbReference>
<dbReference type="SMART" id="SM00064">
    <property type="entry name" value="FYVE"/>
    <property type="match status" value="1"/>
</dbReference>
<dbReference type="InterPro" id="IPR017455">
    <property type="entry name" value="Znf_FYVE-rel"/>
</dbReference>
<dbReference type="InterPro" id="IPR042201">
    <property type="entry name" value="FH2_Formin_sf"/>
</dbReference>
<dbReference type="GO" id="GO:0071203">
    <property type="term" value="C:WASH complex"/>
    <property type="evidence" value="ECO:0007669"/>
    <property type="project" value="InterPro"/>
</dbReference>
<dbReference type="InterPro" id="IPR004012">
    <property type="entry name" value="Run_dom"/>
</dbReference>
<evidence type="ECO:0000256" key="4">
    <source>
        <dbReference type="PROSITE-ProRule" id="PRU00091"/>
    </source>
</evidence>
<evidence type="ECO:0000256" key="1">
    <source>
        <dbReference type="ARBA" id="ARBA00022723"/>
    </source>
</evidence>
<dbReference type="PROSITE" id="PS50178">
    <property type="entry name" value="ZF_FYVE"/>
    <property type="match status" value="1"/>
</dbReference>
<dbReference type="Proteomes" id="UP000019132">
    <property type="component" value="Unassembled WGS sequence"/>
</dbReference>
<feature type="domain" description="RUN" evidence="8">
    <location>
        <begin position="240"/>
        <end position="377"/>
    </location>
</feature>
<dbReference type="Gene3D" id="1.20.58.2220">
    <property type="entry name" value="Formin, FH2 domain"/>
    <property type="match status" value="2"/>
</dbReference>
<keyword evidence="1" id="KW-0479">Metal-binding</keyword>
<dbReference type="InterPro" id="IPR015425">
    <property type="entry name" value="FH2_Formin"/>
</dbReference>
<dbReference type="SUPFAM" id="SSF140741">
    <property type="entry name" value="RUN domain-like"/>
    <property type="match status" value="1"/>
</dbReference>
<feature type="compositionally biased region" description="Polar residues" evidence="6">
    <location>
        <begin position="1280"/>
        <end position="1303"/>
    </location>
</feature>
<evidence type="ECO:0000256" key="6">
    <source>
        <dbReference type="SAM" id="MobiDB-lite"/>
    </source>
</evidence>
<organism evidence="10 11">
    <name type="scientific">Globisporangium ultimum (strain ATCC 200006 / CBS 805.95 / DAOM BR144)</name>
    <name type="common">Pythium ultimum</name>
    <dbReference type="NCBI Taxonomy" id="431595"/>
    <lineage>
        <taxon>Eukaryota</taxon>
        <taxon>Sar</taxon>
        <taxon>Stramenopiles</taxon>
        <taxon>Oomycota</taxon>
        <taxon>Peronosporomycetes</taxon>
        <taxon>Pythiales</taxon>
        <taxon>Pythiaceae</taxon>
        <taxon>Globisporangium</taxon>
    </lineage>
</organism>
<feature type="compositionally biased region" description="Polar residues" evidence="6">
    <location>
        <begin position="1126"/>
        <end position="1137"/>
    </location>
</feature>
<dbReference type="VEuPathDB" id="FungiDB:PYU1_G006988"/>
<reference evidence="11" key="2">
    <citation type="submission" date="2010-04" db="EMBL/GenBank/DDBJ databases">
        <authorList>
            <person name="Buell R."/>
            <person name="Hamilton J."/>
            <person name="Hostetler J."/>
        </authorList>
    </citation>
    <scope>NUCLEOTIDE SEQUENCE [LARGE SCALE GENOMIC DNA]</scope>
    <source>
        <strain evidence="11">DAOM:BR144</strain>
    </source>
</reference>
<dbReference type="SMART" id="SM00498">
    <property type="entry name" value="FH2"/>
    <property type="match status" value="1"/>
</dbReference>
<dbReference type="PANTHER" id="PTHR46345">
    <property type="entry name" value="INVERTED FORMIN-2"/>
    <property type="match status" value="1"/>
</dbReference>
<dbReference type="Pfam" id="PF02759">
    <property type="entry name" value="RUN"/>
    <property type="match status" value="1"/>
</dbReference>
<dbReference type="InterPro" id="IPR013083">
    <property type="entry name" value="Znf_RING/FYVE/PHD"/>
</dbReference>
<dbReference type="OMA" id="MEDAMAP"/>
<keyword evidence="2 4" id="KW-0863">Zinc-finger</keyword>
<feature type="region of interest" description="Disordered" evidence="6">
    <location>
        <begin position="1346"/>
        <end position="1371"/>
    </location>
</feature>
<dbReference type="Pfam" id="PF01363">
    <property type="entry name" value="FYVE"/>
    <property type="match status" value="1"/>
</dbReference>
<dbReference type="EnsemblProtists" id="PYU1_T007003">
    <property type="protein sequence ID" value="PYU1_T007003"/>
    <property type="gene ID" value="PYU1_G006988"/>
</dbReference>
<dbReference type="Gene3D" id="2.60.120.680">
    <property type="entry name" value="GOLD domain"/>
    <property type="match status" value="1"/>
</dbReference>
<keyword evidence="5" id="KW-0175">Coiled coil</keyword>
<protein>
    <recommendedName>
        <fullName evidence="12">FH2 domain-containing protein</fullName>
    </recommendedName>
</protein>
<evidence type="ECO:0000256" key="3">
    <source>
        <dbReference type="ARBA" id="ARBA00022833"/>
    </source>
</evidence>
<dbReference type="eggNOG" id="KOG1922">
    <property type="taxonomic scope" value="Eukaryota"/>
</dbReference>
<evidence type="ECO:0000313" key="10">
    <source>
        <dbReference type="EnsemblProtists" id="PYU1_T007003"/>
    </source>
</evidence>
<dbReference type="HOGENOM" id="CLU_004012_0_0_1"/>
<dbReference type="SMART" id="SM00593">
    <property type="entry name" value="RUN"/>
    <property type="match status" value="1"/>
</dbReference>
<dbReference type="Pfam" id="PF02181">
    <property type="entry name" value="FH2"/>
    <property type="match status" value="1"/>
</dbReference>
<name>K3WPW1_GLOUD</name>
<keyword evidence="3" id="KW-0862">Zinc</keyword>
<dbReference type="InterPro" id="IPR019309">
    <property type="entry name" value="WASHC3"/>
</dbReference>
<evidence type="ECO:0008006" key="12">
    <source>
        <dbReference type="Google" id="ProtNLM"/>
    </source>
</evidence>
<dbReference type="SUPFAM" id="SSF101576">
    <property type="entry name" value="Supernatant protein factor (SPF), C-terminal domain"/>
    <property type="match status" value="1"/>
</dbReference>
<evidence type="ECO:0000259" key="9">
    <source>
        <dbReference type="PROSITE" id="PS51444"/>
    </source>
</evidence>
<feature type="region of interest" description="Disordered" evidence="6">
    <location>
        <begin position="1279"/>
        <end position="1303"/>
    </location>
</feature>
<dbReference type="Gene3D" id="3.30.40.10">
    <property type="entry name" value="Zinc/RING finger domain, C3HC4 (zinc finger)"/>
    <property type="match status" value="1"/>
</dbReference>
<dbReference type="Pfam" id="PF10152">
    <property type="entry name" value="CCDC53"/>
    <property type="match status" value="1"/>
</dbReference>
<feature type="domain" description="FYVE-type" evidence="7">
    <location>
        <begin position="640"/>
        <end position="698"/>
    </location>
</feature>
<feature type="region of interest" description="Disordered" evidence="6">
    <location>
        <begin position="1218"/>
        <end position="1239"/>
    </location>
</feature>
<evidence type="ECO:0000256" key="5">
    <source>
        <dbReference type="SAM" id="Coils"/>
    </source>
</evidence>
<dbReference type="InParanoid" id="K3WPW1"/>
<dbReference type="CDD" id="cd17682">
    <property type="entry name" value="RUN_RUFY4_like"/>
    <property type="match status" value="1"/>
</dbReference>
<dbReference type="InterPro" id="IPR000306">
    <property type="entry name" value="Znf_FYVE"/>
</dbReference>
<dbReference type="STRING" id="431595.K3WPW1"/>
<dbReference type="InterPro" id="IPR037213">
    <property type="entry name" value="Run_dom_sf"/>
</dbReference>
<dbReference type="SUPFAM" id="SSF57903">
    <property type="entry name" value="FYVE/PHD zinc finger"/>
    <property type="match status" value="1"/>
</dbReference>
<feature type="compositionally biased region" description="Basic and acidic residues" evidence="6">
    <location>
        <begin position="1142"/>
        <end position="1162"/>
    </location>
</feature>
<dbReference type="PROSITE" id="PS51444">
    <property type="entry name" value="FH2"/>
    <property type="match status" value="1"/>
</dbReference>